<keyword evidence="1" id="KW-0285">Flavoprotein</keyword>
<dbReference type="InterPro" id="IPR023753">
    <property type="entry name" value="FAD/NAD-binding_dom"/>
</dbReference>
<dbReference type="GO" id="GO:0005737">
    <property type="term" value="C:cytoplasm"/>
    <property type="evidence" value="ECO:0007669"/>
    <property type="project" value="InterPro"/>
</dbReference>
<dbReference type="EMBL" id="CAEZXP010000001">
    <property type="protein sequence ID" value="CAB4691728.1"/>
    <property type="molecule type" value="Genomic_DNA"/>
</dbReference>
<protein>
    <submittedName>
        <fullName evidence="7">Unannotated protein</fullName>
    </submittedName>
</protein>
<dbReference type="NCBIfam" id="TIGR01292">
    <property type="entry name" value="TRX_reduct"/>
    <property type="match status" value="1"/>
</dbReference>
<reference evidence="7" key="1">
    <citation type="submission" date="2020-05" db="EMBL/GenBank/DDBJ databases">
        <authorList>
            <person name="Chiriac C."/>
            <person name="Salcher M."/>
            <person name="Ghai R."/>
            <person name="Kavagutti S V."/>
        </authorList>
    </citation>
    <scope>NUCLEOTIDE SEQUENCE</scope>
</reference>
<dbReference type="PRINTS" id="PR00469">
    <property type="entry name" value="PNDRDTASEII"/>
</dbReference>
<name>A0A6J6P543_9ZZZZ</name>
<organism evidence="7">
    <name type="scientific">freshwater metagenome</name>
    <dbReference type="NCBI Taxonomy" id="449393"/>
    <lineage>
        <taxon>unclassified sequences</taxon>
        <taxon>metagenomes</taxon>
        <taxon>ecological metagenomes</taxon>
    </lineage>
</organism>
<accession>A0A6J6P543</accession>
<evidence type="ECO:0000256" key="2">
    <source>
        <dbReference type="ARBA" id="ARBA00022827"/>
    </source>
</evidence>
<dbReference type="Pfam" id="PF07992">
    <property type="entry name" value="Pyr_redox_2"/>
    <property type="match status" value="1"/>
</dbReference>
<proteinExistence type="predicted"/>
<evidence type="ECO:0000256" key="1">
    <source>
        <dbReference type="ARBA" id="ARBA00022630"/>
    </source>
</evidence>
<evidence type="ECO:0000259" key="6">
    <source>
        <dbReference type="Pfam" id="PF07992"/>
    </source>
</evidence>
<dbReference type="PANTHER" id="PTHR48105">
    <property type="entry name" value="THIOREDOXIN REDUCTASE 1-RELATED-RELATED"/>
    <property type="match status" value="1"/>
</dbReference>
<evidence type="ECO:0000256" key="3">
    <source>
        <dbReference type="ARBA" id="ARBA00023002"/>
    </source>
</evidence>
<dbReference type="InterPro" id="IPR008255">
    <property type="entry name" value="Pyr_nucl-diS_OxRdtase_2_AS"/>
</dbReference>
<evidence type="ECO:0000256" key="4">
    <source>
        <dbReference type="ARBA" id="ARBA00023157"/>
    </source>
</evidence>
<feature type="domain" description="FAD/NAD(P)-binding" evidence="6">
    <location>
        <begin position="9"/>
        <end position="296"/>
    </location>
</feature>
<dbReference type="InterPro" id="IPR036188">
    <property type="entry name" value="FAD/NAD-bd_sf"/>
</dbReference>
<keyword evidence="2" id="KW-0274">FAD</keyword>
<dbReference type="SUPFAM" id="SSF51905">
    <property type="entry name" value="FAD/NAD(P)-binding domain"/>
    <property type="match status" value="1"/>
</dbReference>
<keyword evidence="4" id="KW-1015">Disulfide bond</keyword>
<dbReference type="AlphaFoldDB" id="A0A6J6P543"/>
<dbReference type="InterPro" id="IPR005982">
    <property type="entry name" value="Thioredox_Rdtase"/>
</dbReference>
<evidence type="ECO:0000313" key="7">
    <source>
        <dbReference type="EMBL" id="CAB4691728.1"/>
    </source>
</evidence>
<dbReference type="PROSITE" id="PS00573">
    <property type="entry name" value="PYRIDINE_REDOX_2"/>
    <property type="match status" value="1"/>
</dbReference>
<dbReference type="InterPro" id="IPR050097">
    <property type="entry name" value="Ferredoxin-NADP_redctase_2"/>
</dbReference>
<dbReference type="Gene3D" id="3.50.50.60">
    <property type="entry name" value="FAD/NAD(P)-binding domain"/>
    <property type="match status" value="2"/>
</dbReference>
<keyword evidence="3" id="KW-0560">Oxidoreductase</keyword>
<dbReference type="GO" id="GO:0004791">
    <property type="term" value="F:thioredoxin-disulfide reductase (NADPH) activity"/>
    <property type="evidence" value="ECO:0007669"/>
    <property type="project" value="InterPro"/>
</dbReference>
<evidence type="ECO:0000256" key="5">
    <source>
        <dbReference type="ARBA" id="ARBA00023284"/>
    </source>
</evidence>
<gene>
    <name evidence="7" type="ORF">UFOPK2399_00764</name>
</gene>
<dbReference type="PRINTS" id="PR00368">
    <property type="entry name" value="FADPNR"/>
</dbReference>
<keyword evidence="5" id="KW-0676">Redox-active center</keyword>
<sequence length="317" mass="34499">MTQHDDVREVIIIGGGPAGYTAALYSARAGLNPLVIEGVTWGGQLMITSDVENYPGYPDGVMGPTMMTDFRRQAERFGTEFVTDEVTKVDFSERPFRVWVEKDEYRAKSVIVATGASARWLGLESEQRLQGRGVSACATCDGAFFRDKPIVVIGGGDSAFEEALFLTRFGTKVTLVNRRSEFRASQIMVERAKAHEKLELLTPYTVEEILGDTSVTGVRVKHADTGETLDLEAAGFFVAIGHDPNTKLFVDQLDHDENGYLVTKPGSTATNIAGVFAVGDVQDHTYRQAITAAGSGCMGALDAERWLAEHEGPEHEG</sequence>
<dbReference type="GO" id="GO:0019430">
    <property type="term" value="P:removal of superoxide radicals"/>
    <property type="evidence" value="ECO:0007669"/>
    <property type="project" value="InterPro"/>
</dbReference>